<dbReference type="InterPro" id="IPR050129">
    <property type="entry name" value="Zn_alcohol_dh"/>
</dbReference>
<dbReference type="InterPro" id="IPR020843">
    <property type="entry name" value="ER"/>
</dbReference>
<dbReference type="SUPFAM" id="SSF51735">
    <property type="entry name" value="NAD(P)-binding Rossmann-fold domains"/>
    <property type="match status" value="1"/>
</dbReference>
<dbReference type="PROSITE" id="PS00059">
    <property type="entry name" value="ADH_ZINC"/>
    <property type="match status" value="1"/>
</dbReference>
<dbReference type="GO" id="GO:0008270">
    <property type="term" value="F:zinc ion binding"/>
    <property type="evidence" value="ECO:0007669"/>
    <property type="project" value="InterPro"/>
</dbReference>
<evidence type="ECO:0000256" key="3">
    <source>
        <dbReference type="ARBA" id="ARBA00023002"/>
    </source>
</evidence>
<name>A0A0D2JAU8_9BACT</name>
<keyword evidence="1 4" id="KW-0479">Metal-binding</keyword>
<dbReference type="EMBL" id="AZAC01000003">
    <property type="protein sequence ID" value="KIX15259.1"/>
    <property type="molecule type" value="Genomic_DNA"/>
</dbReference>
<gene>
    <name evidence="6" type="ORF">X474_03395</name>
</gene>
<evidence type="ECO:0000259" key="5">
    <source>
        <dbReference type="SMART" id="SM00829"/>
    </source>
</evidence>
<dbReference type="AlphaFoldDB" id="A0A0D2JAU8"/>
<comment type="similarity">
    <text evidence="4">Belongs to the zinc-containing alcohol dehydrogenase family.</text>
</comment>
<dbReference type="SUPFAM" id="SSF50129">
    <property type="entry name" value="GroES-like"/>
    <property type="match status" value="1"/>
</dbReference>
<dbReference type="GO" id="GO:0016616">
    <property type="term" value="F:oxidoreductase activity, acting on the CH-OH group of donors, NAD or NADP as acceptor"/>
    <property type="evidence" value="ECO:0007669"/>
    <property type="project" value="UniProtKB-ARBA"/>
</dbReference>
<keyword evidence="7" id="KW-1185">Reference proteome</keyword>
<comment type="cofactor">
    <cofactor evidence="4">
        <name>Zn(2+)</name>
        <dbReference type="ChEBI" id="CHEBI:29105"/>
    </cofactor>
</comment>
<dbReference type="SMART" id="SM00829">
    <property type="entry name" value="PKS_ER"/>
    <property type="match status" value="1"/>
</dbReference>
<evidence type="ECO:0000256" key="1">
    <source>
        <dbReference type="ARBA" id="ARBA00022723"/>
    </source>
</evidence>
<evidence type="ECO:0000256" key="4">
    <source>
        <dbReference type="RuleBase" id="RU361277"/>
    </source>
</evidence>
<dbReference type="OrthoDB" id="9774952at2"/>
<evidence type="ECO:0000313" key="6">
    <source>
        <dbReference type="EMBL" id="KIX15259.1"/>
    </source>
</evidence>
<feature type="domain" description="Enoyl reductase (ER)" evidence="5">
    <location>
        <begin position="10"/>
        <end position="327"/>
    </location>
</feature>
<dbReference type="Gene3D" id="3.40.50.720">
    <property type="entry name" value="NAD(P)-binding Rossmann-like Domain"/>
    <property type="match status" value="1"/>
</dbReference>
<dbReference type="STRING" id="1429043.X474_03395"/>
<protein>
    <submittedName>
        <fullName evidence="6">L-threonine 3-dehydrogenase</fullName>
    </submittedName>
</protein>
<dbReference type="RefSeq" id="WP_044346692.1">
    <property type="nucleotide sequence ID" value="NZ_AZAC01000003.1"/>
</dbReference>
<dbReference type="InterPro" id="IPR011032">
    <property type="entry name" value="GroES-like_sf"/>
</dbReference>
<dbReference type="Gene3D" id="3.90.180.10">
    <property type="entry name" value="Medium-chain alcohol dehydrogenases, catalytic domain"/>
    <property type="match status" value="2"/>
</dbReference>
<dbReference type="Pfam" id="PF08240">
    <property type="entry name" value="ADH_N"/>
    <property type="match status" value="1"/>
</dbReference>
<dbReference type="Proteomes" id="UP000032233">
    <property type="component" value="Unassembled WGS sequence"/>
</dbReference>
<evidence type="ECO:0000256" key="2">
    <source>
        <dbReference type="ARBA" id="ARBA00022833"/>
    </source>
</evidence>
<dbReference type="Pfam" id="PF00107">
    <property type="entry name" value="ADH_zinc_N"/>
    <property type="match status" value="1"/>
</dbReference>
<accession>A0A0D2JAU8</accession>
<dbReference type="PANTHER" id="PTHR43401:SF2">
    <property type="entry name" value="L-THREONINE 3-DEHYDROGENASE"/>
    <property type="match status" value="1"/>
</dbReference>
<reference evidence="6 7" key="1">
    <citation type="submission" date="2013-11" db="EMBL/GenBank/DDBJ databases">
        <title>Metagenomic analysis of a methanogenic consortium involved in long chain n-alkane degradation.</title>
        <authorList>
            <person name="Davidova I.A."/>
            <person name="Callaghan A.V."/>
            <person name="Wawrik B."/>
            <person name="Pruitt S."/>
            <person name="Marks C."/>
            <person name="Duncan K.E."/>
            <person name="Suflita J.M."/>
        </authorList>
    </citation>
    <scope>NUCLEOTIDE SEQUENCE [LARGE SCALE GENOMIC DNA]</scope>
    <source>
        <strain evidence="6 7">SPR</strain>
    </source>
</reference>
<evidence type="ECO:0000313" key="7">
    <source>
        <dbReference type="Proteomes" id="UP000032233"/>
    </source>
</evidence>
<dbReference type="InParanoid" id="A0A0D2JAU8"/>
<organism evidence="6 7">
    <name type="scientific">Dethiosulfatarculus sandiegensis</name>
    <dbReference type="NCBI Taxonomy" id="1429043"/>
    <lineage>
        <taxon>Bacteria</taxon>
        <taxon>Pseudomonadati</taxon>
        <taxon>Thermodesulfobacteriota</taxon>
        <taxon>Desulfarculia</taxon>
        <taxon>Desulfarculales</taxon>
        <taxon>Desulfarculaceae</taxon>
        <taxon>Dethiosulfatarculus</taxon>
    </lineage>
</organism>
<keyword evidence="2 4" id="KW-0862">Zinc</keyword>
<dbReference type="InterPro" id="IPR036291">
    <property type="entry name" value="NAD(P)-bd_dom_sf"/>
</dbReference>
<keyword evidence="3" id="KW-0560">Oxidoreductase</keyword>
<proteinExistence type="inferred from homology"/>
<sequence>MKVKSACLTGVDKIELRERELDLKEDEVLVKTHLAGICGSDKNLYRGVTKKAGGLDTEMRKPFLYPFFFGHEGGGEVVEVGEKVTQLKVGQKVIAFAWIDTFSDYFVAKPEDLEVVPAGLDMNLACLGEPISCAMFSGMNSNVQFGDTVAIIGMGFAGQIIAQVCKGKGAHKVIGVDLAEEKLSLARELGADLTVNSSETDPLEYIMEQTGGKGADVVVEAAGSAESVNLSTSAVRHNGTLVFYSWITNDITINISRWHNNSLKILNTGLVHHSIQERMLWTPMALRPVIQGQVSIEPLITHRFSLEQIDEAFALTSASEKAVKVAIEID</sequence>
<dbReference type="InterPro" id="IPR013154">
    <property type="entry name" value="ADH-like_N"/>
</dbReference>
<dbReference type="PANTHER" id="PTHR43401">
    <property type="entry name" value="L-THREONINE 3-DEHYDROGENASE"/>
    <property type="match status" value="1"/>
</dbReference>
<dbReference type="InterPro" id="IPR002328">
    <property type="entry name" value="ADH_Zn_CS"/>
</dbReference>
<dbReference type="InterPro" id="IPR013149">
    <property type="entry name" value="ADH-like_C"/>
</dbReference>
<comment type="caution">
    <text evidence="6">The sequence shown here is derived from an EMBL/GenBank/DDBJ whole genome shotgun (WGS) entry which is preliminary data.</text>
</comment>